<sequence>MTETELHQRLRLSVDDVHADDDLILRARQGGTRRLRRRRLTTAGISALAVLAVGAVAVAGPAVYNNLADAPVAGETATSDPYGFLLKGATRGDLANDEMITKALEAWQKTRDGSQRNGAGLFKDLQGEPKVYWVGTTASGPAAIVAQRANLRNGNGLKLEREGAHTVVGFIGADVRDEFHVLTARYAAAGMPLTTGFMAGMDGPQSLVVLDVGKKTGLSPRRVYSADGASSRREFTPLTFKDGVSVTALPKGAFEEDLSISTLPAVGPADQRIAFTGYVTPEDNKGPFEPDRRMWVTSKPESWAMSPRAETLQAGAWAKFEDGLAKAKFWPYFAEQKGTWVGYGMTPDRTEIYLGQRQLDDEPTRAYAVVVPKNGRPKVVSAEFGEDVTPVRIKLPDNLGWVLAQKDGVLSYRVGGGAWSAGTQNALFVPAGANVEARTKLEDSFLPVTLP</sequence>
<accession>A0A7Y4L164</accession>
<dbReference type="EMBL" id="JACHKF010000001">
    <property type="protein sequence ID" value="MBB6565292.1"/>
    <property type="molecule type" value="Genomic_DNA"/>
</dbReference>
<feature type="transmembrane region" description="Helical" evidence="1">
    <location>
        <begin position="43"/>
        <end position="64"/>
    </location>
</feature>
<evidence type="ECO:0000313" key="3">
    <source>
        <dbReference type="EMBL" id="NOL41561.1"/>
    </source>
</evidence>
<dbReference type="AlphaFoldDB" id="A0A7Y4L164"/>
<keyword evidence="1" id="KW-0812">Transmembrane</keyword>
<evidence type="ECO:0000313" key="4">
    <source>
        <dbReference type="Proteomes" id="UP000534306"/>
    </source>
</evidence>
<dbReference type="Proteomes" id="UP000534306">
    <property type="component" value="Unassembled WGS sequence"/>
</dbReference>
<reference evidence="3 4" key="1">
    <citation type="submission" date="2020-05" db="EMBL/GenBank/DDBJ databases">
        <title>Genome sequence of Kribbella sandramycini ATCC 39419.</title>
        <authorList>
            <person name="Maclea K.S."/>
            <person name="Fair J.L."/>
        </authorList>
    </citation>
    <scope>NUCLEOTIDE SEQUENCE [LARGE SCALE GENOMIC DNA]</scope>
    <source>
        <strain evidence="3 4">ATCC 39419</strain>
    </source>
</reference>
<gene>
    <name evidence="2" type="ORF">HNR71_000929</name>
    <name evidence="3" type="ORF">HPO96_15045</name>
</gene>
<dbReference type="RefSeq" id="WP_171674062.1">
    <property type="nucleotide sequence ID" value="NZ_BAAAGT010000001.1"/>
</dbReference>
<keyword evidence="4" id="KW-1185">Reference proteome</keyword>
<name>A0A7Y4L164_9ACTN</name>
<comment type="caution">
    <text evidence="3">The sequence shown here is derived from an EMBL/GenBank/DDBJ whole genome shotgun (WGS) entry which is preliminary data.</text>
</comment>
<dbReference type="Proteomes" id="UP000553957">
    <property type="component" value="Unassembled WGS sequence"/>
</dbReference>
<protein>
    <submittedName>
        <fullName evidence="3">Uncharacterized protein</fullName>
    </submittedName>
</protein>
<organism evidence="3 4">
    <name type="scientific">Kribbella sandramycini</name>
    <dbReference type="NCBI Taxonomy" id="60450"/>
    <lineage>
        <taxon>Bacteria</taxon>
        <taxon>Bacillati</taxon>
        <taxon>Actinomycetota</taxon>
        <taxon>Actinomycetes</taxon>
        <taxon>Propionibacteriales</taxon>
        <taxon>Kribbellaceae</taxon>
        <taxon>Kribbella</taxon>
    </lineage>
</organism>
<keyword evidence="1" id="KW-1133">Transmembrane helix</keyword>
<dbReference type="EMBL" id="JABJRC010000003">
    <property type="protein sequence ID" value="NOL41561.1"/>
    <property type="molecule type" value="Genomic_DNA"/>
</dbReference>
<evidence type="ECO:0000313" key="2">
    <source>
        <dbReference type="EMBL" id="MBB6565292.1"/>
    </source>
</evidence>
<reference evidence="2 5" key="2">
    <citation type="submission" date="2020-08" db="EMBL/GenBank/DDBJ databases">
        <title>Sequencing the genomes of 1000 actinobacteria strains.</title>
        <authorList>
            <person name="Klenk H.-P."/>
        </authorList>
    </citation>
    <scope>NUCLEOTIDE SEQUENCE [LARGE SCALE GENOMIC DNA]</scope>
    <source>
        <strain evidence="2 5">DSM 15626</strain>
    </source>
</reference>
<evidence type="ECO:0000256" key="1">
    <source>
        <dbReference type="SAM" id="Phobius"/>
    </source>
</evidence>
<proteinExistence type="predicted"/>
<keyword evidence="1" id="KW-0472">Membrane</keyword>
<evidence type="ECO:0000313" key="5">
    <source>
        <dbReference type="Proteomes" id="UP000553957"/>
    </source>
</evidence>